<comment type="caution">
    <text evidence="1">The sequence shown here is derived from an EMBL/GenBank/DDBJ whole genome shotgun (WGS) entry which is preliminary data.</text>
</comment>
<keyword evidence="4" id="KW-1185">Reference proteome</keyword>
<dbReference type="EMBL" id="RAQI01000004">
    <property type="protein sequence ID" value="RKE89309.1"/>
    <property type="molecule type" value="Genomic_DNA"/>
</dbReference>
<accession>A0A2D0IMY9</accession>
<reference evidence="1 3" key="1">
    <citation type="journal article" date="2017" name="Nat. Microbiol.">
        <title>Natural product diversity associated with the nematode symbionts Photorhabdus and Xenorhabdus.</title>
        <authorList>
            <person name="Tobias N.J."/>
            <person name="Wolff H."/>
            <person name="Djahanschiri B."/>
            <person name="Grundmann F."/>
            <person name="Kronenwerth M."/>
            <person name="Shi Y.M."/>
            <person name="Simonyi S."/>
            <person name="Grun P."/>
            <person name="Shapiro-Ilan D."/>
            <person name="Pidot S.J."/>
            <person name="Stinear T.P."/>
            <person name="Ebersberger I."/>
            <person name="Bode H.B."/>
        </authorList>
    </citation>
    <scope>NUCLEOTIDE SEQUENCE [LARGE SCALE GENOMIC DNA]</scope>
    <source>
        <strain evidence="1 3">DSM 16337</strain>
    </source>
</reference>
<evidence type="ECO:0000313" key="1">
    <source>
        <dbReference type="EMBL" id="PHM23202.1"/>
    </source>
</evidence>
<evidence type="ECO:0000313" key="4">
    <source>
        <dbReference type="Proteomes" id="UP000283568"/>
    </source>
</evidence>
<sequence length="50" mass="5808">MIDCALNVGRFTSSAQARPSIYTIVWNEMIMGIKLPFFEYQQQGVFHRLV</sequence>
<dbReference type="AlphaFoldDB" id="A0A2D0IMY9"/>
<proteinExistence type="predicted"/>
<dbReference type="EMBL" id="NIBT01000016">
    <property type="protein sequence ID" value="PHM23202.1"/>
    <property type="molecule type" value="Genomic_DNA"/>
</dbReference>
<organism evidence="1 3">
    <name type="scientific">Xenorhabdus ehlersii</name>
    <dbReference type="NCBI Taxonomy" id="290111"/>
    <lineage>
        <taxon>Bacteria</taxon>
        <taxon>Pseudomonadati</taxon>
        <taxon>Pseudomonadota</taxon>
        <taxon>Gammaproteobacteria</taxon>
        <taxon>Enterobacterales</taxon>
        <taxon>Morganellaceae</taxon>
        <taxon>Xenorhabdus</taxon>
    </lineage>
</organism>
<protein>
    <submittedName>
        <fullName evidence="1">Uncharacterized protein</fullName>
    </submittedName>
</protein>
<name>A0A2D0IMY9_9GAMM</name>
<evidence type="ECO:0000313" key="3">
    <source>
        <dbReference type="Proteomes" id="UP000225605"/>
    </source>
</evidence>
<evidence type="ECO:0000313" key="2">
    <source>
        <dbReference type="EMBL" id="RKE89309.1"/>
    </source>
</evidence>
<reference evidence="2 4" key="2">
    <citation type="submission" date="2018-09" db="EMBL/GenBank/DDBJ databases">
        <title>Genomic Encyclopedia of Archaeal and Bacterial Type Strains, Phase II (KMG-II): from individual species to whole genera.</title>
        <authorList>
            <person name="Goeker M."/>
        </authorList>
    </citation>
    <scope>NUCLEOTIDE SEQUENCE [LARGE SCALE GENOMIC DNA]</scope>
    <source>
        <strain evidence="2 4">DSM 16337</strain>
    </source>
</reference>
<gene>
    <name evidence="2" type="ORF">BDE27_2945</name>
    <name evidence="1" type="ORF">Xehl_02969</name>
</gene>
<dbReference type="Proteomes" id="UP000225605">
    <property type="component" value="Unassembled WGS sequence"/>
</dbReference>
<dbReference type="Proteomes" id="UP000283568">
    <property type="component" value="Unassembled WGS sequence"/>
</dbReference>